<dbReference type="PROSITE" id="PS50878">
    <property type="entry name" value="RT_POL"/>
    <property type="match status" value="1"/>
</dbReference>
<sequence length="562" mass="63901">MYNSCLLTGVFSKQWKRARLVLLDKGKGEPNLPSSWRPLCMLDTAGKGYEKLLQLRLVPAVEEAGDLSARQYGFRKGRSTVDALLDVVTSLKRTQEGSRYTRNVAILVTLDVKNAFNSARWSDILEALEGTFHVPPYLLRVMGNYLKDRNLVYETAQGQRVKEITAGAAQGSILGPQLWNVAYDGVLRLEMPTDCFLVGYADDVAAVIQARTIELAQVKLDVIMRRITRWMDEHGLTLATSKTEVVLFTRKRIPTIIPIQVGGTEVWTKPAAKYLGIMLDTKITFWEQIKQATDRASQRTTALSRLMGNINGPRPCKRRLLMTVVHSILLYGAEVWADALNIAYYRKRMIAVQRRGALRIACAYRTVSEPAILVLARVIPIQLLAAERKRMYERRTEGPRTAIAKEERERTVTAWQEMWTREVRGRWTARLVPDVQTWLQREHGEVNYFTTQFLSGHGLFYAYLHRIGKVTTPSCLSCDGVADDALHTFFECSQWGQDRNALQQALNRTSADLTPEIVMSHMLSSQADWTAVSEYVEVVLTKKMVMERVRQRAEQGGQRREE</sequence>
<organism evidence="2">
    <name type="scientific">Lygus hesperus</name>
    <name type="common">Western plant bug</name>
    <dbReference type="NCBI Taxonomy" id="30085"/>
    <lineage>
        <taxon>Eukaryota</taxon>
        <taxon>Metazoa</taxon>
        <taxon>Ecdysozoa</taxon>
        <taxon>Arthropoda</taxon>
        <taxon>Hexapoda</taxon>
        <taxon>Insecta</taxon>
        <taxon>Pterygota</taxon>
        <taxon>Neoptera</taxon>
        <taxon>Paraneoptera</taxon>
        <taxon>Hemiptera</taxon>
        <taxon>Heteroptera</taxon>
        <taxon>Panheteroptera</taxon>
        <taxon>Cimicomorpha</taxon>
        <taxon>Miridae</taxon>
        <taxon>Mirini</taxon>
        <taxon>Lygus</taxon>
    </lineage>
</organism>
<dbReference type="AlphaFoldDB" id="A0A146MAT2"/>
<dbReference type="GO" id="GO:0071897">
    <property type="term" value="P:DNA biosynthetic process"/>
    <property type="evidence" value="ECO:0007669"/>
    <property type="project" value="UniProtKB-ARBA"/>
</dbReference>
<dbReference type="SUPFAM" id="SSF56672">
    <property type="entry name" value="DNA/RNA polymerases"/>
    <property type="match status" value="1"/>
</dbReference>
<gene>
    <name evidence="2" type="primary">Y2R2_21</name>
    <name evidence="2" type="ORF">g.90624</name>
</gene>
<dbReference type="EMBL" id="GDHC01002080">
    <property type="protein sequence ID" value="JAQ16549.1"/>
    <property type="molecule type" value="Transcribed_RNA"/>
</dbReference>
<dbReference type="InterPro" id="IPR000477">
    <property type="entry name" value="RT_dom"/>
</dbReference>
<reference evidence="2" key="1">
    <citation type="journal article" date="2016" name="Gigascience">
        <title>De novo construction of an expanded transcriptome assembly for the western tarnished plant bug, Lygus hesperus.</title>
        <authorList>
            <person name="Tassone E.E."/>
            <person name="Geib S.M."/>
            <person name="Hall B."/>
            <person name="Fabrick J.A."/>
            <person name="Brent C.S."/>
            <person name="Hull J.J."/>
        </authorList>
    </citation>
    <scope>NUCLEOTIDE SEQUENCE</scope>
</reference>
<protein>
    <recommendedName>
        <fullName evidence="1">Reverse transcriptase domain-containing protein</fullName>
    </recommendedName>
</protein>
<dbReference type="CDD" id="cd01650">
    <property type="entry name" value="RT_nLTR_like"/>
    <property type="match status" value="1"/>
</dbReference>
<evidence type="ECO:0000259" key="1">
    <source>
        <dbReference type="PROSITE" id="PS50878"/>
    </source>
</evidence>
<proteinExistence type="predicted"/>
<accession>A0A146MAT2</accession>
<name>A0A146MAT2_LYGHE</name>
<dbReference type="InterPro" id="IPR043502">
    <property type="entry name" value="DNA/RNA_pol_sf"/>
</dbReference>
<evidence type="ECO:0000313" key="2">
    <source>
        <dbReference type="EMBL" id="JAQ16549.1"/>
    </source>
</evidence>
<feature type="domain" description="Reverse transcriptase" evidence="1">
    <location>
        <begin position="4"/>
        <end position="279"/>
    </location>
</feature>
<dbReference type="PANTHER" id="PTHR19446">
    <property type="entry name" value="REVERSE TRANSCRIPTASES"/>
    <property type="match status" value="1"/>
</dbReference>
<dbReference type="Pfam" id="PF00078">
    <property type="entry name" value="RVT_1"/>
    <property type="match status" value="1"/>
</dbReference>